<dbReference type="Pfam" id="PF20280">
    <property type="entry name" value="CTD4"/>
    <property type="match status" value="1"/>
</dbReference>
<dbReference type="AlphaFoldDB" id="A0A964RSR1"/>
<feature type="domain" description="ABC-three component systems C-terminal" evidence="1">
    <location>
        <begin position="104"/>
        <end position="294"/>
    </location>
</feature>
<comment type="caution">
    <text evidence="2">The sequence shown here is derived from an EMBL/GenBank/DDBJ whole genome shotgun (WGS) entry which is preliminary data.</text>
</comment>
<evidence type="ECO:0000313" key="2">
    <source>
        <dbReference type="EMBL" id="MVX67095.1"/>
    </source>
</evidence>
<reference evidence="2" key="1">
    <citation type="submission" date="2019-12" db="EMBL/GenBank/DDBJ databases">
        <title>Microbes associate with the intestines of laboratory mice.</title>
        <authorList>
            <person name="Navarre W."/>
            <person name="Wong E."/>
        </authorList>
    </citation>
    <scope>NUCLEOTIDE SEQUENCE</scope>
    <source>
        <strain evidence="2">NM79_F5</strain>
    </source>
</reference>
<dbReference type="EMBL" id="WSRQ01000091">
    <property type="protein sequence ID" value="MVX67095.1"/>
    <property type="molecule type" value="Genomic_DNA"/>
</dbReference>
<protein>
    <recommendedName>
        <fullName evidence="1">ABC-three component systems C-terminal domain-containing protein</fullName>
    </recommendedName>
</protein>
<dbReference type="InterPro" id="IPR046916">
    <property type="entry name" value="ABC-3C_CTD4"/>
</dbReference>
<gene>
    <name evidence="2" type="ORF">GKZ28_25930</name>
</gene>
<organism evidence="2 3">
    <name type="scientific">Clostridium chromiireducens</name>
    <dbReference type="NCBI Taxonomy" id="225345"/>
    <lineage>
        <taxon>Bacteria</taxon>
        <taxon>Bacillati</taxon>
        <taxon>Bacillota</taxon>
        <taxon>Clostridia</taxon>
        <taxon>Eubacteriales</taxon>
        <taxon>Clostridiaceae</taxon>
        <taxon>Clostridium</taxon>
    </lineage>
</organism>
<evidence type="ECO:0000313" key="3">
    <source>
        <dbReference type="Proteomes" id="UP000656077"/>
    </source>
</evidence>
<evidence type="ECO:0000259" key="1">
    <source>
        <dbReference type="Pfam" id="PF20280"/>
    </source>
</evidence>
<sequence>MRVEGKLSFRGRIEKYTENFKEILMRIDPEDMNIVRDSQKKMAGCSGAGVFIQNHTSIQLAGILTDVGDEENQFNILNATKIEEIERFIADMELIPIDYMRDKKILDFKDSCFKELRKDELKESLKDYIDEFTDLKIVDIIDWLGEKVIFPCIGEKYNDYNLWTSWCEFIALMVIYSDFGYGDTVEELLDYLKDHRDNHTKFYYSYVSELADIVREIYSDKFHDTIYTKCKQNNNILVDFKADKFAITYLKSDKVSKIVRSISTVNCTKKNRITNPEVNKNLNFIHMDLLRERISKECSFIDNKDDIKETVSTIVREVFNNVGNR</sequence>
<accession>A0A964RSR1</accession>
<name>A0A964RSR1_9CLOT</name>
<proteinExistence type="predicted"/>
<dbReference type="Proteomes" id="UP000656077">
    <property type="component" value="Unassembled WGS sequence"/>
</dbReference>